<organism evidence="1 2">
    <name type="scientific">Psophocarpus tetragonolobus</name>
    <name type="common">Winged bean</name>
    <name type="synonym">Dolichos tetragonolobus</name>
    <dbReference type="NCBI Taxonomy" id="3891"/>
    <lineage>
        <taxon>Eukaryota</taxon>
        <taxon>Viridiplantae</taxon>
        <taxon>Streptophyta</taxon>
        <taxon>Embryophyta</taxon>
        <taxon>Tracheophyta</taxon>
        <taxon>Spermatophyta</taxon>
        <taxon>Magnoliopsida</taxon>
        <taxon>eudicotyledons</taxon>
        <taxon>Gunneridae</taxon>
        <taxon>Pentapetalae</taxon>
        <taxon>rosids</taxon>
        <taxon>fabids</taxon>
        <taxon>Fabales</taxon>
        <taxon>Fabaceae</taxon>
        <taxon>Papilionoideae</taxon>
        <taxon>50 kb inversion clade</taxon>
        <taxon>NPAAA clade</taxon>
        <taxon>indigoferoid/millettioid clade</taxon>
        <taxon>Phaseoleae</taxon>
        <taxon>Psophocarpus</taxon>
    </lineage>
</organism>
<sequence>MRGPSKIFVDNLMHPTPSWLELNVNSWELDAHVSQIFARKIRNNRDKSNLFSHGQVQLESGQSNMDLSPVVESQQEVGLAIGHDNSYNIDQGSIVCIAMLTHRQKIGIYANGSNMNSNVIGSNECSGNVNGSEHWFGNLAIMEEVHADHVKIWKAFKDLGVTRNKVDHLYVNKTKQMKIRDKAEKTKVGKEGIWLRYE</sequence>
<proteinExistence type="predicted"/>
<dbReference type="Proteomes" id="UP001386955">
    <property type="component" value="Unassembled WGS sequence"/>
</dbReference>
<protein>
    <submittedName>
        <fullName evidence="1">Uncharacterized protein</fullName>
    </submittedName>
</protein>
<evidence type="ECO:0000313" key="1">
    <source>
        <dbReference type="EMBL" id="KAK7387855.1"/>
    </source>
</evidence>
<reference evidence="1 2" key="1">
    <citation type="submission" date="2024-01" db="EMBL/GenBank/DDBJ databases">
        <title>The genomes of 5 underutilized Papilionoideae crops provide insights into root nodulation and disease resistanc.</title>
        <authorList>
            <person name="Jiang F."/>
        </authorList>
    </citation>
    <scope>NUCLEOTIDE SEQUENCE [LARGE SCALE GENOMIC DNA]</scope>
    <source>
        <strain evidence="1">DUOXIRENSHENG_FW03</strain>
        <tissue evidence="1">Leaves</tissue>
    </source>
</reference>
<keyword evidence="2" id="KW-1185">Reference proteome</keyword>
<comment type="caution">
    <text evidence="1">The sequence shown here is derived from an EMBL/GenBank/DDBJ whole genome shotgun (WGS) entry which is preliminary data.</text>
</comment>
<accession>A0AAN9XCB6</accession>
<name>A0AAN9XCB6_PSOTE</name>
<gene>
    <name evidence="1" type="ORF">VNO78_22651</name>
</gene>
<dbReference type="EMBL" id="JAYMYS010000006">
    <property type="protein sequence ID" value="KAK7387855.1"/>
    <property type="molecule type" value="Genomic_DNA"/>
</dbReference>
<dbReference type="AlphaFoldDB" id="A0AAN9XCB6"/>
<evidence type="ECO:0000313" key="2">
    <source>
        <dbReference type="Proteomes" id="UP001386955"/>
    </source>
</evidence>